<dbReference type="EMBL" id="PYLP01000001">
    <property type="protein sequence ID" value="PST42057.1"/>
    <property type="molecule type" value="Genomic_DNA"/>
</dbReference>
<dbReference type="GeneID" id="77469572"/>
<dbReference type="GO" id="GO:0003677">
    <property type="term" value="F:DNA binding"/>
    <property type="evidence" value="ECO:0007669"/>
    <property type="project" value="UniProtKB-KW"/>
</dbReference>
<dbReference type="Proteomes" id="UP000241201">
    <property type="component" value="Unassembled WGS sequence"/>
</dbReference>
<dbReference type="PANTHER" id="PTHR37299:SF1">
    <property type="entry name" value="STAGE 0 SPORULATION PROTEIN A HOMOLOG"/>
    <property type="match status" value="1"/>
</dbReference>
<reference evidence="4" key="1">
    <citation type="submission" date="2018-03" db="EMBL/GenBank/DDBJ databases">
        <title>Lachnoclostridium SNUG30370 gen.nov., sp.nov., isolated from human faeces.</title>
        <authorList>
            <person name="Seo B."/>
            <person name="Jeon K."/>
            <person name="Ko G."/>
        </authorList>
    </citation>
    <scope>NUCLEOTIDE SEQUENCE [LARGE SCALE GENOMIC DNA]</scope>
    <source>
        <strain evidence="4">SNUG30370</strain>
    </source>
</reference>
<proteinExistence type="predicted"/>
<dbReference type="SUPFAM" id="SSF52172">
    <property type="entry name" value="CheY-like"/>
    <property type="match status" value="1"/>
</dbReference>
<feature type="modified residue" description="4-aspartylphosphate" evidence="1">
    <location>
        <position position="55"/>
    </location>
</feature>
<keyword evidence="1" id="KW-0597">Phosphoprotein</keyword>
<dbReference type="AlphaFoldDB" id="A0A2T3G3F6"/>
<dbReference type="InterPro" id="IPR046947">
    <property type="entry name" value="LytR-like"/>
</dbReference>
<keyword evidence="4" id="KW-1185">Reference proteome</keyword>
<organism evidence="3 4">
    <name type="scientific">Faecalibacillus faecis</name>
    <dbReference type="NCBI Taxonomy" id="1982628"/>
    <lineage>
        <taxon>Bacteria</taxon>
        <taxon>Bacillati</taxon>
        <taxon>Bacillota</taxon>
        <taxon>Erysipelotrichia</taxon>
        <taxon>Erysipelotrichales</taxon>
        <taxon>Coprobacillaceae</taxon>
        <taxon>Faecalibacillus</taxon>
    </lineage>
</organism>
<dbReference type="PROSITE" id="PS50110">
    <property type="entry name" value="RESPONSE_REGULATORY"/>
    <property type="match status" value="1"/>
</dbReference>
<dbReference type="Gene3D" id="2.40.50.1020">
    <property type="entry name" value="LytTr DNA-binding domain"/>
    <property type="match status" value="1"/>
</dbReference>
<dbReference type="Pfam" id="PF00072">
    <property type="entry name" value="Response_reg"/>
    <property type="match status" value="1"/>
</dbReference>
<dbReference type="InterPro" id="IPR011006">
    <property type="entry name" value="CheY-like_superfamily"/>
</dbReference>
<dbReference type="InterPro" id="IPR001789">
    <property type="entry name" value="Sig_transdc_resp-reg_receiver"/>
</dbReference>
<dbReference type="GO" id="GO:0000156">
    <property type="term" value="F:phosphorelay response regulator activity"/>
    <property type="evidence" value="ECO:0007669"/>
    <property type="project" value="InterPro"/>
</dbReference>
<evidence type="ECO:0000256" key="1">
    <source>
        <dbReference type="PROSITE-ProRule" id="PRU00169"/>
    </source>
</evidence>
<dbReference type="SMART" id="SM00850">
    <property type="entry name" value="LytTR"/>
    <property type="match status" value="1"/>
</dbReference>
<comment type="caution">
    <text evidence="3">The sequence shown here is derived from an EMBL/GenBank/DDBJ whole genome shotgun (WGS) entry which is preliminary data.</text>
</comment>
<feature type="domain" description="Response regulatory" evidence="2">
    <location>
        <begin position="2"/>
        <end position="118"/>
    </location>
</feature>
<dbReference type="Gene3D" id="3.40.50.2300">
    <property type="match status" value="1"/>
</dbReference>
<keyword evidence="3" id="KW-0238">DNA-binding</keyword>
<dbReference type="RefSeq" id="WP_106986853.1">
    <property type="nucleotide sequence ID" value="NZ_PYLP01000001.1"/>
</dbReference>
<evidence type="ECO:0000313" key="3">
    <source>
        <dbReference type="EMBL" id="PST42057.1"/>
    </source>
</evidence>
<gene>
    <name evidence="3" type="ORF">C7U55_00445</name>
</gene>
<dbReference type="CDD" id="cd00156">
    <property type="entry name" value="REC"/>
    <property type="match status" value="1"/>
</dbReference>
<evidence type="ECO:0000259" key="2">
    <source>
        <dbReference type="PROSITE" id="PS50110"/>
    </source>
</evidence>
<accession>A0A2T3G3F6</accession>
<evidence type="ECO:0000313" key="4">
    <source>
        <dbReference type="Proteomes" id="UP000241201"/>
    </source>
</evidence>
<dbReference type="SMART" id="SM00448">
    <property type="entry name" value="REC"/>
    <property type="match status" value="1"/>
</dbReference>
<name>A0A2T3G3F6_9FIRM</name>
<dbReference type="PANTHER" id="PTHR37299">
    <property type="entry name" value="TRANSCRIPTIONAL REGULATOR-RELATED"/>
    <property type="match status" value="1"/>
</dbReference>
<dbReference type="InterPro" id="IPR007492">
    <property type="entry name" value="LytTR_DNA-bd_dom"/>
</dbReference>
<dbReference type="Pfam" id="PF04397">
    <property type="entry name" value="LytTR"/>
    <property type="match status" value="1"/>
</dbReference>
<protein>
    <submittedName>
        <fullName evidence="3">DNA-binding response regulator</fullName>
    </submittedName>
</protein>
<sequence length="233" mass="28157">MKILIFDDNKRDREHLTNCLKTFFKNKDISYQITICQNKDELLNDIDSYDFLFLDIELGQENGINLGLELQKIEHHCHIIITTNYSKYAIDGYKIHAERYFIKPINQHEFDLEMNGFIKNYIKDKNYFFDKKIYDSKIYIKDILYIEFTDRKSMIHKVDGKKLSTNCTLKYWYDKLSDYHFAYPYKAFLVNLKYVNALYKKDIEMTNGEMIPLSRHYKKEFETKYIDLLQATL</sequence>